<evidence type="ECO:0000259" key="3">
    <source>
        <dbReference type="PROSITE" id="PS50911"/>
    </source>
</evidence>
<sequence>MKTRTHQAGTVKFGRLNMKSRKGSMNFHKEGAALGRRRGAQSIVSNERHKRSKLLSKLNNGIRSTTSTLTGRDQRDMNERVGDKSKQLLQSGAKRAANTGVKAGTTIARKTTGWVARTSVNAVHHAASSITRNVTHATAQKLAQKAAQRTMKQTAGMAARKSAQKAVKKAAATTARTSANITRQTVAMTTRAASAIAAAMSSMSMPLMVGIVSIVAVIAMITSLFSWLPGAANDQNTQTSSANYPVTDDYPYKGHYNDGTSPLGYEYGNCTDFVAWRVNRDAGVTAAPWKYKWAQLTPLGGNGGQWGLSGNLPGWNVTTTPSAGDIISIPAGVAILGASGGQYGHVGYIAQVSDGTVLIENYGGGKYFQTNPTTSQLASYVASGQAVIKHNPLGRASSGSVGGTGTDAKSYAKSALNDDSQYNCLVQLWDHESGWRVDAENASSGAYGIPQSLPGSKMAAAGSDWKTNGVTQVKWGLSYISSRSDYKNPCGAWAKWQSRSPHWY</sequence>
<dbReference type="PROSITE" id="PS50911">
    <property type="entry name" value="CHAP"/>
    <property type="match status" value="1"/>
</dbReference>
<dbReference type="Gene3D" id="3.90.1720.10">
    <property type="entry name" value="endopeptidase domain like (from Nostoc punctiforme)"/>
    <property type="match status" value="1"/>
</dbReference>
<organism evidence="4 5">
    <name type="scientific">Bifidobacterium aquikefiri</name>
    <dbReference type="NCBI Taxonomy" id="1653207"/>
    <lineage>
        <taxon>Bacteria</taxon>
        <taxon>Bacillati</taxon>
        <taxon>Actinomycetota</taxon>
        <taxon>Actinomycetes</taxon>
        <taxon>Bifidobacteriales</taxon>
        <taxon>Bifidobacteriaceae</taxon>
        <taxon>Bifidobacterium</taxon>
    </lineage>
</organism>
<evidence type="ECO:0000313" key="5">
    <source>
        <dbReference type="Proteomes" id="UP000216451"/>
    </source>
</evidence>
<dbReference type="SUPFAM" id="SSF54001">
    <property type="entry name" value="Cysteine proteinases"/>
    <property type="match status" value="1"/>
</dbReference>
<dbReference type="AlphaFoldDB" id="A0A261G098"/>
<keyword evidence="2" id="KW-0812">Transmembrane</keyword>
<dbReference type="InterPro" id="IPR038765">
    <property type="entry name" value="Papain-like_cys_pep_sf"/>
</dbReference>
<dbReference type="InterPro" id="IPR007921">
    <property type="entry name" value="CHAP_dom"/>
</dbReference>
<dbReference type="GeneID" id="98296630"/>
<evidence type="ECO:0000256" key="2">
    <source>
        <dbReference type="SAM" id="Phobius"/>
    </source>
</evidence>
<evidence type="ECO:0000313" key="4">
    <source>
        <dbReference type="EMBL" id="OZG64850.1"/>
    </source>
</evidence>
<feature type="region of interest" description="Disordered" evidence="1">
    <location>
        <begin position="65"/>
        <end position="86"/>
    </location>
</feature>
<proteinExistence type="predicted"/>
<comment type="caution">
    <text evidence="4">The sequence shown here is derived from an EMBL/GenBank/DDBJ whole genome shotgun (WGS) entry which is preliminary data.</text>
</comment>
<feature type="transmembrane region" description="Helical" evidence="2">
    <location>
        <begin position="207"/>
        <end position="228"/>
    </location>
</feature>
<dbReference type="OrthoDB" id="9766277at2"/>
<dbReference type="Proteomes" id="UP000216451">
    <property type="component" value="Unassembled WGS sequence"/>
</dbReference>
<keyword evidence="5" id="KW-1185">Reference proteome</keyword>
<dbReference type="Pfam" id="PF05257">
    <property type="entry name" value="CHAP"/>
    <property type="match status" value="1"/>
</dbReference>
<keyword evidence="2" id="KW-0472">Membrane</keyword>
<evidence type="ECO:0000256" key="1">
    <source>
        <dbReference type="SAM" id="MobiDB-lite"/>
    </source>
</evidence>
<accession>A0A261G098</accession>
<reference evidence="4 5" key="1">
    <citation type="journal article" date="2017" name="BMC Genomics">
        <title>Comparative genomic and phylogenomic analyses of the Bifidobacteriaceae family.</title>
        <authorList>
            <person name="Lugli G.A."/>
            <person name="Milani C."/>
            <person name="Turroni F."/>
            <person name="Duranti S."/>
            <person name="Mancabelli L."/>
            <person name="Mangifesta M."/>
            <person name="Ferrario C."/>
            <person name="Modesto M."/>
            <person name="Mattarelli P."/>
            <person name="Jiri K."/>
            <person name="van Sinderen D."/>
            <person name="Ventura M."/>
        </authorList>
    </citation>
    <scope>NUCLEOTIDE SEQUENCE [LARGE SCALE GENOMIC DNA]</scope>
    <source>
        <strain evidence="4 5">LMG 28769</strain>
    </source>
</reference>
<gene>
    <name evidence="4" type="ORF">BAQU_1992</name>
</gene>
<name>A0A261G098_9BIFI</name>
<dbReference type="EMBL" id="MWXA01000014">
    <property type="protein sequence ID" value="OZG64850.1"/>
    <property type="molecule type" value="Genomic_DNA"/>
</dbReference>
<feature type="domain" description="Peptidase C51" evidence="3">
    <location>
        <begin position="245"/>
        <end position="389"/>
    </location>
</feature>
<dbReference type="RefSeq" id="WP_094695307.1">
    <property type="nucleotide sequence ID" value="NZ_MWXA01000014.1"/>
</dbReference>
<feature type="compositionally biased region" description="Basic and acidic residues" evidence="1">
    <location>
        <begin position="72"/>
        <end position="86"/>
    </location>
</feature>
<keyword evidence="2" id="KW-1133">Transmembrane helix</keyword>
<protein>
    <submittedName>
        <fullName evidence="4">Conjugal plasmid transfer, ATPase</fullName>
    </submittedName>
</protein>